<accession>U2L3A0</accession>
<comment type="caution">
    <text evidence="1">The sequence shown here is derived from an EMBL/GenBank/DDBJ whole genome shotgun (WGS) entry which is preliminary data.</text>
</comment>
<name>U2L3A0_9BACT</name>
<dbReference type="Proteomes" id="UP000016600">
    <property type="component" value="Unassembled WGS sequence"/>
</dbReference>
<sequence length="127" mass="14658">MKLKDLLQAYDFDELMPIIADMFPGTGKYRHPLKVAYNLLMDTSIAPSKKKIRYKVMHNEKYFYSTIGAEDRDFEGTWSFCLGKDVIREPGVDLSDIELAANCLINLCFISQYPKVFEEAHAMLVHE</sequence>
<dbReference type="RefSeq" id="WP_021584693.1">
    <property type="nucleotide sequence ID" value="NZ_AWET01000045.1"/>
</dbReference>
<dbReference type="PATRIC" id="fig|1081904.3.peg.2153"/>
<dbReference type="EMBL" id="AWET01000045">
    <property type="protein sequence ID" value="ERJ98830.1"/>
    <property type="molecule type" value="Genomic_DNA"/>
</dbReference>
<reference evidence="1 2" key="1">
    <citation type="submission" date="2013-08" db="EMBL/GenBank/DDBJ databases">
        <authorList>
            <person name="Durkin A.S."/>
            <person name="Haft D.R."/>
            <person name="McCorrison J."/>
            <person name="Torralba M."/>
            <person name="Gillis M."/>
            <person name="Haft D.H."/>
            <person name="Methe B."/>
            <person name="Sutton G."/>
            <person name="Nelson K.E."/>
        </authorList>
    </citation>
    <scope>NUCLEOTIDE SEQUENCE [LARGE SCALE GENOMIC DNA]</scope>
    <source>
        <strain evidence="1 2">F0068</strain>
    </source>
</reference>
<evidence type="ECO:0000313" key="2">
    <source>
        <dbReference type="Proteomes" id="UP000016600"/>
    </source>
</evidence>
<organism evidence="1 2">
    <name type="scientific">Hoylesella pleuritidis F0068</name>
    <dbReference type="NCBI Taxonomy" id="1081904"/>
    <lineage>
        <taxon>Bacteria</taxon>
        <taxon>Pseudomonadati</taxon>
        <taxon>Bacteroidota</taxon>
        <taxon>Bacteroidia</taxon>
        <taxon>Bacteroidales</taxon>
        <taxon>Prevotellaceae</taxon>
        <taxon>Hoylesella</taxon>
    </lineage>
</organism>
<dbReference type="AlphaFoldDB" id="U2L3A0"/>
<proteinExistence type="predicted"/>
<keyword evidence="2" id="KW-1185">Reference proteome</keyword>
<protein>
    <submittedName>
        <fullName evidence="1">Uncharacterized protein</fullName>
    </submittedName>
</protein>
<evidence type="ECO:0000313" key="1">
    <source>
        <dbReference type="EMBL" id="ERJ98830.1"/>
    </source>
</evidence>
<gene>
    <name evidence="1" type="ORF">HMPREF1218_0723</name>
</gene>